<comment type="caution">
    <text evidence="1">The sequence shown here is derived from an EMBL/GenBank/DDBJ whole genome shotgun (WGS) entry which is preliminary data.</text>
</comment>
<reference evidence="1 2" key="1">
    <citation type="submission" date="2023-06" db="EMBL/GenBank/DDBJ databases">
        <authorList>
            <person name="Feng G."/>
            <person name="Li J."/>
            <person name="Zhu H."/>
        </authorList>
    </citation>
    <scope>NUCLEOTIDE SEQUENCE [LARGE SCALE GENOMIC DNA]</scope>
    <source>
        <strain evidence="1 2">RHCKG23</strain>
    </source>
</reference>
<proteinExistence type="predicted"/>
<sequence length="172" mass="18682">MTDMVDVSGWHASLRWAARGDSVDSIVQATFQTCERFISAFGEFRGTWHASSAQRTVELLSPEFSSFVTASVVRTSGAPDPTRGISFALISPTVRGVHAMIRVRAGATHESRRSATNSVTMDFLAATLGEPPIIDGEPFEYSNFASCARSISDFWNATDVRLTDRASGELLT</sequence>
<keyword evidence="2" id="KW-1185">Reference proteome</keyword>
<organism evidence="1 2">
    <name type="scientific">Curtobacterium citri</name>
    <dbReference type="NCBI Taxonomy" id="3055139"/>
    <lineage>
        <taxon>Bacteria</taxon>
        <taxon>Bacillati</taxon>
        <taxon>Actinomycetota</taxon>
        <taxon>Actinomycetes</taxon>
        <taxon>Micrococcales</taxon>
        <taxon>Microbacteriaceae</taxon>
        <taxon>Curtobacterium</taxon>
    </lineage>
</organism>
<evidence type="ECO:0000313" key="2">
    <source>
        <dbReference type="Proteomes" id="UP001237823"/>
    </source>
</evidence>
<evidence type="ECO:0000313" key="1">
    <source>
        <dbReference type="EMBL" id="MDM7884884.1"/>
    </source>
</evidence>
<name>A0ABT7T6A3_9MICO</name>
<dbReference type="EMBL" id="JAUCML010000004">
    <property type="protein sequence ID" value="MDM7884884.1"/>
    <property type="molecule type" value="Genomic_DNA"/>
</dbReference>
<dbReference type="Proteomes" id="UP001237823">
    <property type="component" value="Unassembled WGS sequence"/>
</dbReference>
<gene>
    <name evidence="1" type="ORF">QUG92_07175</name>
</gene>
<protein>
    <submittedName>
        <fullName evidence="1">Uncharacterized protein</fullName>
    </submittedName>
</protein>
<accession>A0ABT7T6A3</accession>
<dbReference type="RefSeq" id="WP_289458420.1">
    <property type="nucleotide sequence ID" value="NZ_JAUCML010000004.1"/>
</dbReference>